<feature type="compositionally biased region" description="Polar residues" evidence="1">
    <location>
        <begin position="1102"/>
        <end position="1118"/>
    </location>
</feature>
<feature type="region of interest" description="Disordered" evidence="1">
    <location>
        <begin position="731"/>
        <end position="760"/>
    </location>
</feature>
<dbReference type="EMBL" id="JAWDGP010003622">
    <property type="protein sequence ID" value="KAK3772508.1"/>
    <property type="molecule type" value="Genomic_DNA"/>
</dbReference>
<accession>A0AAE0ZN40</accession>
<feature type="chain" id="PRO_5042063701" evidence="2">
    <location>
        <begin position="22"/>
        <end position="1405"/>
    </location>
</feature>
<protein>
    <submittedName>
        <fullName evidence="3">Uncharacterized protein</fullName>
    </submittedName>
</protein>
<proteinExistence type="predicted"/>
<feature type="region of interest" description="Disordered" evidence="1">
    <location>
        <begin position="887"/>
        <end position="923"/>
    </location>
</feature>
<feature type="compositionally biased region" description="Polar residues" evidence="1">
    <location>
        <begin position="1045"/>
        <end position="1063"/>
    </location>
</feature>
<feature type="compositionally biased region" description="Polar residues" evidence="1">
    <location>
        <begin position="694"/>
        <end position="708"/>
    </location>
</feature>
<evidence type="ECO:0000313" key="4">
    <source>
        <dbReference type="Proteomes" id="UP001283361"/>
    </source>
</evidence>
<name>A0AAE0ZN40_9GAST</name>
<gene>
    <name evidence="3" type="ORF">RRG08_043723</name>
</gene>
<feature type="region of interest" description="Disordered" evidence="1">
    <location>
        <begin position="497"/>
        <end position="523"/>
    </location>
</feature>
<evidence type="ECO:0000313" key="3">
    <source>
        <dbReference type="EMBL" id="KAK3772508.1"/>
    </source>
</evidence>
<evidence type="ECO:0000256" key="1">
    <source>
        <dbReference type="SAM" id="MobiDB-lite"/>
    </source>
</evidence>
<evidence type="ECO:0000256" key="2">
    <source>
        <dbReference type="SAM" id="SignalP"/>
    </source>
</evidence>
<feature type="region of interest" description="Disordered" evidence="1">
    <location>
        <begin position="1045"/>
        <end position="1070"/>
    </location>
</feature>
<feature type="region of interest" description="Disordered" evidence="1">
    <location>
        <begin position="679"/>
        <end position="709"/>
    </location>
</feature>
<feature type="compositionally biased region" description="Basic residues" evidence="1">
    <location>
        <begin position="784"/>
        <end position="796"/>
    </location>
</feature>
<reference evidence="3" key="1">
    <citation type="journal article" date="2023" name="G3 (Bethesda)">
        <title>A reference genome for the long-term kleptoplast-retaining sea slug Elysia crispata morphotype clarki.</title>
        <authorList>
            <person name="Eastman K.E."/>
            <person name="Pendleton A.L."/>
            <person name="Shaikh M.A."/>
            <person name="Suttiyut T."/>
            <person name="Ogas R."/>
            <person name="Tomko P."/>
            <person name="Gavelis G."/>
            <person name="Widhalm J.R."/>
            <person name="Wisecaver J.H."/>
        </authorList>
    </citation>
    <scope>NUCLEOTIDE SEQUENCE</scope>
    <source>
        <strain evidence="3">ECLA1</strain>
    </source>
</reference>
<feature type="region of interest" description="Disordered" evidence="1">
    <location>
        <begin position="1088"/>
        <end position="1119"/>
    </location>
</feature>
<organism evidence="3 4">
    <name type="scientific">Elysia crispata</name>
    <name type="common">lettuce slug</name>
    <dbReference type="NCBI Taxonomy" id="231223"/>
    <lineage>
        <taxon>Eukaryota</taxon>
        <taxon>Metazoa</taxon>
        <taxon>Spiralia</taxon>
        <taxon>Lophotrochozoa</taxon>
        <taxon>Mollusca</taxon>
        <taxon>Gastropoda</taxon>
        <taxon>Heterobranchia</taxon>
        <taxon>Euthyneura</taxon>
        <taxon>Panpulmonata</taxon>
        <taxon>Sacoglossa</taxon>
        <taxon>Placobranchoidea</taxon>
        <taxon>Plakobranchidae</taxon>
        <taxon>Elysia</taxon>
    </lineage>
</organism>
<dbReference type="Proteomes" id="UP001283361">
    <property type="component" value="Unassembled WGS sequence"/>
</dbReference>
<comment type="caution">
    <text evidence="3">The sequence shown here is derived from an EMBL/GenBank/DDBJ whole genome shotgun (WGS) entry which is preliminary data.</text>
</comment>
<sequence>MCSLVSVLLLVSMSGFQVTNSVVDLHLLLGFHNNISRLSRVTPSLFIEFESQLEAGSTRCFWCTGVGDDRSCQQNPGAVHSGPGYVDCWTSHCVTTKVIEAANGRVTSFARNCDNISHGNQCVADETWVTCYHSCSTNLCNDGNPDPSHLPLVDLTGDYLGVWAVHQDLLATGVDPPPHVGNGGPVVPGSMKHNALNTLGNQRQEDRGLQEFQDVMALLPDVELKKSHLLNGREHKPKMISESHLDSIFSEFGGAQEISHRANMKQERDQKALENKTINTTEIRMRTWKNKAIDARKLKNKMMEKGMKDVTNTLSRAMRGRSLNFPGLENTAVENRALGRGRKTAENRSFGVKGLRNRDVKKTDMERRFLQNSVRPKQISLQNQARNYTSHKNRKPVQILAEIIFHKNNSHFSGVIRSLTGWTGKGKNSILKLKGKGKVSKIGQESNSLEKHRPGEKNVHFFKNQDEDQIGNENWIESGAIHKNGIILKTISPNRGHRMEKIDRRKQREKHTKIPENPIGSNRQNLLIGTEQDQQQLLSPITEYLPYKNGRLHGQRITVGDMNRGEDRQTLTTAARMHAGGNGALLKIATQRKRNLINRPSPGHVPSGMARDPHMLGNLTHKPGLTSDTQLSSILDLLLRQAQIKQTPRGLREPDTFPQDNQFEKFQNIPMNSEVLKKKRHNNQKNEKVVHQSKVPSKSKATQSNTPSLLRAGKRRVSPLFSKHSQEVFTEPMPLDDTGFFSTSRTVGPSKPKTQPSNTVRKPIVHKSQPRNILDPNNFERAVHQKPRPRHSKTHKLSQMLPGNGHSSFKVERNDDLISPTESPSTTLRQSETTSLQTEHIKKSNYEQNSQAYSKKVLSHIEEIRGRNSSLYKKSEILRHNVVSVSRPAAWSKSTDVPDDMSTGRKAQSRGEEKRTGAVNKARRGQNLRRFHNRRKSFDTFNREDKVKENLIIDSVGDENKIRQSFFKVPHTVANNTVKFNAREHYFDPGQIIPYSPVARYGHTNYEKINGIRPVQSEHRKLLQHSNSNKSSRSRESAYIFNQRPTRSSTHFPVVGKTQQATHAVSRATRRKAKISFDKFSTHLKKNVTKQDLPLQLKKSSKSGNNDQRNSDNGNGHQRATFHHVRPLAESYSGHIPVSKPASENTSPSVYLAQSSVGRKGTGRSIFSPTKKPLLRLYRSRHISDTHGRGESLGFGEGDHHGQDQEMSVQKTGERTLNSGNDNSTINKIDNLLDKKYKERGFHPVPNKRDRKYTSEGKTNLMSMRKMENRFVVPKIYITERTESGKIRQKSGSNVSVVDFRGNSQLLNRTGTGSVVHDQIQPLDGMKTQRVITATERNNSAGSGNAGQKRQKWQVHRVRWFTPNMANRARRPRLAASSTVLLSLAVALVRTVTVAMLVGKRGFVL</sequence>
<keyword evidence="4" id="KW-1185">Reference proteome</keyword>
<feature type="compositionally biased region" description="Polar residues" evidence="1">
    <location>
        <begin position="740"/>
        <end position="760"/>
    </location>
</feature>
<keyword evidence="2" id="KW-0732">Signal</keyword>
<feature type="region of interest" description="Disordered" evidence="1">
    <location>
        <begin position="1185"/>
        <end position="1205"/>
    </location>
</feature>
<feature type="signal peptide" evidence="2">
    <location>
        <begin position="1"/>
        <end position="21"/>
    </location>
</feature>
<feature type="region of interest" description="Disordered" evidence="1">
    <location>
        <begin position="784"/>
        <end position="853"/>
    </location>
</feature>
<feature type="compositionally biased region" description="Polar residues" evidence="1">
    <location>
        <begin position="820"/>
        <end position="838"/>
    </location>
</feature>